<dbReference type="EMBL" id="JAEKNN010000051">
    <property type="protein sequence ID" value="MBJ7609790.1"/>
    <property type="molecule type" value="Genomic_DNA"/>
</dbReference>
<organism evidence="1 2">
    <name type="scientific">Candidatus Amunia macphersoniae</name>
    <dbReference type="NCBI Taxonomy" id="3127014"/>
    <lineage>
        <taxon>Bacteria</taxon>
        <taxon>Bacillati</taxon>
        <taxon>Candidatus Dormiibacterota</taxon>
        <taxon>Candidatus Dormibacteria</taxon>
        <taxon>Candidatus Aeolococcales</taxon>
        <taxon>Candidatus Aeolococcaceae</taxon>
        <taxon>Candidatus Amunia</taxon>
    </lineage>
</organism>
<protein>
    <submittedName>
        <fullName evidence="1">Class I SAM-dependent methyltransferase</fullName>
    </submittedName>
</protein>
<dbReference type="Gene3D" id="3.40.50.150">
    <property type="entry name" value="Vaccinia Virus protein VP39"/>
    <property type="match status" value="1"/>
</dbReference>
<comment type="caution">
    <text evidence="1">The sequence shown here is derived from an EMBL/GenBank/DDBJ whole genome shotgun (WGS) entry which is preliminary data.</text>
</comment>
<keyword evidence="1" id="KW-0489">Methyltransferase</keyword>
<proteinExistence type="predicted"/>
<name>A0A934KPG2_9BACT</name>
<evidence type="ECO:0000313" key="2">
    <source>
        <dbReference type="Proteomes" id="UP000614410"/>
    </source>
</evidence>
<dbReference type="InterPro" id="IPR029063">
    <property type="entry name" value="SAM-dependent_MTases_sf"/>
</dbReference>
<accession>A0A934KPG2</accession>
<dbReference type="SUPFAM" id="SSF53335">
    <property type="entry name" value="S-adenosyl-L-methionine-dependent methyltransferases"/>
    <property type="match status" value="1"/>
</dbReference>
<dbReference type="PANTHER" id="PTHR43861">
    <property type="entry name" value="TRANS-ACONITATE 2-METHYLTRANSFERASE-RELATED"/>
    <property type="match status" value="1"/>
</dbReference>
<dbReference type="CDD" id="cd02440">
    <property type="entry name" value="AdoMet_MTases"/>
    <property type="match status" value="1"/>
</dbReference>
<dbReference type="Pfam" id="PF13489">
    <property type="entry name" value="Methyltransf_23"/>
    <property type="match status" value="1"/>
</dbReference>
<reference evidence="1 2" key="1">
    <citation type="submission" date="2020-10" db="EMBL/GenBank/DDBJ databases">
        <title>Ca. Dormibacterota MAGs.</title>
        <authorList>
            <person name="Montgomery K."/>
        </authorList>
    </citation>
    <scope>NUCLEOTIDE SEQUENCE [LARGE SCALE GENOMIC DNA]</scope>
    <source>
        <strain evidence="1">Mitchell_Peninsula_5</strain>
    </source>
</reference>
<keyword evidence="1" id="KW-0808">Transferase</keyword>
<sequence length="341" mass="38023">MAIPFNGSGLGSPALWHVRSTWRFGVPSRYEAPVDPDAANNAHAYMVQMVGWNRRVLELGAASGHVTRALIAQSCRVTAVEYDPEAAPELRKIAQDVVIGDLNIPSTLAALQPEFDVVLAGDVLEHLMDPQSVLNRVTSLLAPGGRVVVSLPHIAHVDVRLSLLQGRFDYSEWGLLDATHIRFFTLKRVMETVKRAGLVMTELKRVRIPAFESELRVDRASVPTAVLDAALADPEAETYQFVFTAVRDDGDFRTEQLANRNLELQAEMDRILIEQHLAQIESDARALSDAEATARADARADDEGSQRAIAEEQLRALRQSRTFRYTSLPRKMYKRIRTSWS</sequence>
<dbReference type="GO" id="GO:0032259">
    <property type="term" value="P:methylation"/>
    <property type="evidence" value="ECO:0007669"/>
    <property type="project" value="UniProtKB-KW"/>
</dbReference>
<dbReference type="GO" id="GO:0008168">
    <property type="term" value="F:methyltransferase activity"/>
    <property type="evidence" value="ECO:0007669"/>
    <property type="project" value="UniProtKB-KW"/>
</dbReference>
<dbReference type="AlphaFoldDB" id="A0A934KPG2"/>
<evidence type="ECO:0000313" key="1">
    <source>
        <dbReference type="EMBL" id="MBJ7609790.1"/>
    </source>
</evidence>
<dbReference type="Proteomes" id="UP000614410">
    <property type="component" value="Unassembled WGS sequence"/>
</dbReference>
<gene>
    <name evidence="1" type="ORF">JF887_10250</name>
</gene>